<dbReference type="PANTHER" id="PTHR13217:SF6">
    <property type="entry name" value="PLECKSTRIN HOMOLOGY DOMAIN-CONTAINING FAMILY G MEMBER 7"/>
    <property type="match status" value="1"/>
</dbReference>
<reference evidence="2" key="1">
    <citation type="journal article" date="2004" name="Nature">
        <title>Genome duplication in the teleost fish Tetraodon nigroviridis reveals the early vertebrate proto-karyotype.</title>
        <authorList>
            <person name="Jaillon O."/>
            <person name="Aury J.-M."/>
            <person name="Brunet F."/>
            <person name="Petit J.-L."/>
            <person name="Stange-Thomann N."/>
            <person name="Mauceli E."/>
            <person name="Bouneau L."/>
            <person name="Fischer C."/>
            <person name="Ozouf-Costaz C."/>
            <person name="Bernot A."/>
            <person name="Nicaud S."/>
            <person name="Jaffe D."/>
            <person name="Fisher S."/>
            <person name="Lutfalla G."/>
            <person name="Dossat C."/>
            <person name="Segurens B."/>
            <person name="Dasilva C."/>
            <person name="Salanoubat M."/>
            <person name="Levy M."/>
            <person name="Boudet N."/>
            <person name="Castellano S."/>
            <person name="Anthouard V."/>
            <person name="Jubin C."/>
            <person name="Castelli V."/>
            <person name="Katinka M."/>
            <person name="Vacherie B."/>
            <person name="Biemont C."/>
            <person name="Skalli Z."/>
            <person name="Cattolico L."/>
            <person name="Poulain J."/>
            <person name="De Berardinis V."/>
            <person name="Cruaud C."/>
            <person name="Duprat S."/>
            <person name="Brottier P."/>
            <person name="Coutanceau J.-P."/>
            <person name="Gouzy J."/>
            <person name="Parra G."/>
            <person name="Lardier G."/>
            <person name="Chapple C."/>
            <person name="McKernan K.J."/>
            <person name="McEwan P."/>
            <person name="Bosak S."/>
            <person name="Kellis M."/>
            <person name="Volff J.-N."/>
            <person name="Guigo R."/>
            <person name="Zody M.C."/>
            <person name="Mesirov J."/>
            <person name="Lindblad-Toh K."/>
            <person name="Birren B."/>
            <person name="Nusbaum C."/>
            <person name="Kahn D."/>
            <person name="Robinson-Rechavi M."/>
            <person name="Laudet V."/>
            <person name="Schachter V."/>
            <person name="Quetier F."/>
            <person name="Saurin W."/>
            <person name="Scarpelli C."/>
            <person name="Wincker P."/>
            <person name="Lander E.S."/>
            <person name="Weissenbach J."/>
            <person name="Roest Crollius H."/>
        </authorList>
    </citation>
    <scope>NUCLEOTIDE SEQUENCE [LARGE SCALE GENOMIC DNA]</scope>
</reference>
<dbReference type="EMBL" id="CAAE01014715">
    <property type="protein sequence ID" value="CAG03428.1"/>
    <property type="molecule type" value="Genomic_DNA"/>
</dbReference>
<dbReference type="Pfam" id="PF15720">
    <property type="entry name" value="DUF4675"/>
    <property type="match status" value="1"/>
</dbReference>
<evidence type="ECO:0000313" key="2">
    <source>
        <dbReference type="EMBL" id="CAG03428.1"/>
    </source>
</evidence>
<organism evidence="2">
    <name type="scientific">Tetraodon nigroviridis</name>
    <name type="common">Spotted green pufferfish</name>
    <name type="synonym">Chelonodon nigroviridis</name>
    <dbReference type="NCBI Taxonomy" id="99883"/>
    <lineage>
        <taxon>Eukaryota</taxon>
        <taxon>Metazoa</taxon>
        <taxon>Chordata</taxon>
        <taxon>Craniata</taxon>
        <taxon>Vertebrata</taxon>
        <taxon>Euteleostomi</taxon>
        <taxon>Actinopterygii</taxon>
        <taxon>Neopterygii</taxon>
        <taxon>Teleostei</taxon>
        <taxon>Neoteleostei</taxon>
        <taxon>Acanthomorphata</taxon>
        <taxon>Eupercaria</taxon>
        <taxon>Tetraodontiformes</taxon>
        <taxon>Tetradontoidea</taxon>
        <taxon>Tetraodontidae</taxon>
        <taxon>Tetraodon</taxon>
    </lineage>
</organism>
<proteinExistence type="predicted"/>
<evidence type="ECO:0000256" key="1">
    <source>
        <dbReference type="SAM" id="MobiDB-lite"/>
    </source>
</evidence>
<feature type="region of interest" description="Disordered" evidence="1">
    <location>
        <begin position="81"/>
        <end position="121"/>
    </location>
</feature>
<dbReference type="PANTHER" id="PTHR13217">
    <property type="entry name" value="PLECKSTRIN HOMOLOGY DOMAIN-CONTAINING FAMILY G MEMBER 7"/>
    <property type="match status" value="1"/>
</dbReference>
<accession>Q4S7F4</accession>
<dbReference type="GO" id="GO:0007266">
    <property type="term" value="P:Rho protein signal transduction"/>
    <property type="evidence" value="ECO:0007669"/>
    <property type="project" value="TreeGrafter"/>
</dbReference>
<dbReference type="AlphaFoldDB" id="Q4S7F4"/>
<sequence>MRRHGWTGAAWSGLRTRWLVVEWWMLRPKRTLDPSNTRRVRPAARSSCTSTSHGPTSKLRHSSLVDTDGLVAPLLHFDRQAPGRISTSPTLRRMRSTRRPLTDTWDPENGRSPLSPLSPVHRVKSPLAANTVPDEETFHNHQPISSCGQQRLRSNRSKTLDNIVASKRPECHSALPTHHKHFIFPESEVQDQEHLSNRLQERRRSSVVVSLPGLDVSPGDLFVSNGVADILNGTNSYVIPSVLVSILQTKGKPQTGTASDIQKYLSKSQIADWRNSDFQKYKDCSLSEFLQERASQTSAGSHPHAFRRQEAIWELFTSECFYFLDQLMVLKEVTGSTPHTQREGGSRCEALPLLRNRQAEVSPSVRPSVCLPGVFCYALKPAGEKLPGGRRLLAAVCQPQ</sequence>
<reference evidence="2" key="2">
    <citation type="submission" date="2004-02" db="EMBL/GenBank/DDBJ databases">
        <authorList>
            <consortium name="Genoscope"/>
            <consortium name="Whitehead Institute Centre for Genome Research"/>
        </authorList>
    </citation>
    <scope>NUCLEOTIDE SEQUENCE</scope>
</reference>
<dbReference type="OrthoDB" id="5585231at2759"/>
<dbReference type="InterPro" id="IPR040181">
    <property type="entry name" value="PKHG5/7"/>
</dbReference>
<gene>
    <name evidence="2" type="ORF">GSTENG00022805001</name>
</gene>
<feature type="compositionally biased region" description="Polar residues" evidence="1">
    <location>
        <begin position="140"/>
        <end position="152"/>
    </location>
</feature>
<comment type="caution">
    <text evidence="2">The sequence shown here is derived from an EMBL/GenBank/DDBJ whole genome shotgun (WGS) entry which is preliminary data.</text>
</comment>
<feature type="compositionally biased region" description="Polar residues" evidence="1">
    <location>
        <begin position="46"/>
        <end position="55"/>
    </location>
</feature>
<feature type="region of interest" description="Disordered" evidence="1">
    <location>
        <begin position="135"/>
        <end position="155"/>
    </location>
</feature>
<feature type="region of interest" description="Disordered" evidence="1">
    <location>
        <begin position="34"/>
        <end position="61"/>
    </location>
</feature>
<dbReference type="KEGG" id="tng:GSTEN00022805G001"/>
<name>Q4S7F4_TETNG</name>
<protein>
    <submittedName>
        <fullName evidence="2">(spotted green pufferfish) hypothetical protein</fullName>
    </submittedName>
</protein>